<dbReference type="AlphaFoldDB" id="A0AAV4WYG2"/>
<protein>
    <submittedName>
        <fullName evidence="1">Uncharacterized protein</fullName>
    </submittedName>
</protein>
<sequence>MYLLFHTLPIRQAAQMQLFVANGKAIPTYGKRLLKLDLRLRREFNWPFIIAAISQPMIGQSTVEFLGHLVSAKRNHSTPRQRLQPFPMGDQAIELYCDVASNRIRPFVSEVDRKRNFPVCILFNILGLRLLSSRRKNDTYGLE</sequence>
<evidence type="ECO:0000313" key="2">
    <source>
        <dbReference type="Proteomes" id="UP001054945"/>
    </source>
</evidence>
<gene>
    <name evidence="1" type="ORF">CEXT_700851</name>
</gene>
<name>A0AAV4WYG2_CAEEX</name>
<organism evidence="1 2">
    <name type="scientific">Caerostris extrusa</name>
    <name type="common">Bark spider</name>
    <name type="synonym">Caerostris bankana</name>
    <dbReference type="NCBI Taxonomy" id="172846"/>
    <lineage>
        <taxon>Eukaryota</taxon>
        <taxon>Metazoa</taxon>
        <taxon>Ecdysozoa</taxon>
        <taxon>Arthropoda</taxon>
        <taxon>Chelicerata</taxon>
        <taxon>Arachnida</taxon>
        <taxon>Araneae</taxon>
        <taxon>Araneomorphae</taxon>
        <taxon>Entelegynae</taxon>
        <taxon>Araneoidea</taxon>
        <taxon>Araneidae</taxon>
        <taxon>Caerostris</taxon>
    </lineage>
</organism>
<accession>A0AAV4WYG2</accession>
<reference evidence="1 2" key="1">
    <citation type="submission" date="2021-06" db="EMBL/GenBank/DDBJ databases">
        <title>Caerostris extrusa draft genome.</title>
        <authorList>
            <person name="Kono N."/>
            <person name="Arakawa K."/>
        </authorList>
    </citation>
    <scope>NUCLEOTIDE SEQUENCE [LARGE SCALE GENOMIC DNA]</scope>
</reference>
<dbReference type="EMBL" id="BPLR01016866">
    <property type="protein sequence ID" value="GIY86990.1"/>
    <property type="molecule type" value="Genomic_DNA"/>
</dbReference>
<dbReference type="Proteomes" id="UP001054945">
    <property type="component" value="Unassembled WGS sequence"/>
</dbReference>
<proteinExistence type="predicted"/>
<keyword evidence="2" id="KW-1185">Reference proteome</keyword>
<evidence type="ECO:0000313" key="1">
    <source>
        <dbReference type="EMBL" id="GIY86990.1"/>
    </source>
</evidence>
<comment type="caution">
    <text evidence="1">The sequence shown here is derived from an EMBL/GenBank/DDBJ whole genome shotgun (WGS) entry which is preliminary data.</text>
</comment>